<gene>
    <name evidence="1" type="ORF">Q8X39_18795</name>
</gene>
<comment type="caution">
    <text evidence="1">The sequence shown here is derived from an EMBL/GenBank/DDBJ whole genome shotgun (WGS) entry which is preliminary data.</text>
</comment>
<organism evidence="1 2">
    <name type="scientific">Leptothrix discophora</name>
    <dbReference type="NCBI Taxonomy" id="89"/>
    <lineage>
        <taxon>Bacteria</taxon>
        <taxon>Pseudomonadati</taxon>
        <taxon>Pseudomonadota</taxon>
        <taxon>Betaproteobacteria</taxon>
        <taxon>Burkholderiales</taxon>
        <taxon>Sphaerotilaceae</taxon>
        <taxon>Leptothrix</taxon>
    </lineage>
</organism>
<accession>A0ABT9G886</accession>
<sequence>MASIENRSKVQVTVKNRDDLTKSFEYSAAEAVKAYVAQLKAQGLKPRLAVSVRQSHLDPGTAGAQVP</sequence>
<evidence type="ECO:0000313" key="1">
    <source>
        <dbReference type="EMBL" id="MDP4302690.1"/>
    </source>
</evidence>
<keyword evidence="2" id="KW-1185">Reference proteome</keyword>
<name>A0ABT9G886_LEPDI</name>
<dbReference type="EMBL" id="JAUZEE010000014">
    <property type="protein sequence ID" value="MDP4302690.1"/>
    <property type="molecule type" value="Genomic_DNA"/>
</dbReference>
<reference evidence="1 2" key="1">
    <citation type="submission" date="2023-08" db="EMBL/GenBank/DDBJ databases">
        <authorList>
            <person name="Roldan D.M."/>
            <person name="Menes R.J."/>
        </authorList>
    </citation>
    <scope>NUCLEOTIDE SEQUENCE [LARGE SCALE GENOMIC DNA]</scope>
    <source>
        <strain evidence="1 2">CCM 2812</strain>
    </source>
</reference>
<dbReference type="Proteomes" id="UP001235760">
    <property type="component" value="Unassembled WGS sequence"/>
</dbReference>
<protein>
    <submittedName>
        <fullName evidence="1">Uncharacterized protein</fullName>
    </submittedName>
</protein>
<proteinExistence type="predicted"/>
<feature type="non-terminal residue" evidence="1">
    <location>
        <position position="67"/>
    </location>
</feature>
<evidence type="ECO:0000313" key="2">
    <source>
        <dbReference type="Proteomes" id="UP001235760"/>
    </source>
</evidence>